<protein>
    <submittedName>
        <fullName evidence="8">Ankyrin repeat domain-containing protein 2</fullName>
    </submittedName>
</protein>
<dbReference type="GO" id="GO:0061629">
    <property type="term" value="F:RNA polymerase II-specific DNA-binding transcription factor binding"/>
    <property type="evidence" value="ECO:0007669"/>
    <property type="project" value="TreeGrafter"/>
</dbReference>
<dbReference type="KEGG" id="pbi:103053027"/>
<evidence type="ECO:0000313" key="7">
    <source>
        <dbReference type="Proteomes" id="UP000695026"/>
    </source>
</evidence>
<evidence type="ECO:0000256" key="3">
    <source>
        <dbReference type="ARBA" id="ARBA00023043"/>
    </source>
</evidence>
<evidence type="ECO:0000256" key="6">
    <source>
        <dbReference type="SAM" id="MobiDB-lite"/>
    </source>
</evidence>
<dbReference type="SUPFAM" id="SSF48403">
    <property type="entry name" value="Ankyrin repeat"/>
    <property type="match status" value="1"/>
</dbReference>
<keyword evidence="3 5" id="KW-0040">ANK repeat</keyword>
<dbReference type="InterPro" id="IPR002110">
    <property type="entry name" value="Ankyrin_rpt"/>
</dbReference>
<keyword evidence="2" id="KW-0677">Repeat</keyword>
<dbReference type="PROSITE" id="PS50297">
    <property type="entry name" value="ANK_REP_REGION"/>
    <property type="match status" value="4"/>
</dbReference>
<feature type="repeat" description="ANK" evidence="5">
    <location>
        <begin position="147"/>
        <end position="179"/>
    </location>
</feature>
<dbReference type="Pfam" id="PF12796">
    <property type="entry name" value="Ank_2"/>
    <property type="match status" value="2"/>
</dbReference>
<sequence>MDMDHRIKWATELVEQKLKLEEDRQKKKHPSSAMPPEVVRLDIPHLEEEKRHKPANKGIESLKGQEKVRKSSLDLRREILEVGGTEYLFELRKKPKKKEEKKPEPEPEEITGPVAAEDFLKAAVQGKVQVVDKFLADGGSPDTCDEFCRTALHRASLEGHTEIVEKLLDQGATINFRDRLDSTAMHWACRGGHLAVVKLLQEKGANLNLKDKLLSTPLHVATRTGVAEVVEYLINNGVKINSRDREGDSALHDAVRLNRYKIIKMLILHGADMLAKNLAGKTPTDLVQLWQADTREVLEKKEPSTTEMAT</sequence>
<comment type="subcellular location">
    <subcellularLocation>
        <location evidence="1">Nucleus</location>
    </subcellularLocation>
</comment>
<dbReference type="GeneID" id="103053027"/>
<feature type="region of interest" description="Disordered" evidence="6">
    <location>
        <begin position="20"/>
        <end position="67"/>
    </location>
</feature>
<dbReference type="OMA" id="MMAKNEA"/>
<evidence type="ECO:0000256" key="1">
    <source>
        <dbReference type="ARBA" id="ARBA00004123"/>
    </source>
</evidence>
<gene>
    <name evidence="8" type="primary">ANKRD2</name>
</gene>
<name>A0A9F2KTB2_PYTBI</name>
<dbReference type="PROSITE" id="PS50088">
    <property type="entry name" value="ANK_REPEAT"/>
    <property type="match status" value="4"/>
</dbReference>
<keyword evidence="4" id="KW-0539">Nucleus</keyword>
<dbReference type="Proteomes" id="UP000695026">
    <property type="component" value="Unplaced"/>
</dbReference>
<dbReference type="FunFam" id="1.25.40.20:FF:000503">
    <property type="entry name" value="Ankyrin repeat domain 2 (stretch responsive muscle)"/>
    <property type="match status" value="1"/>
</dbReference>
<evidence type="ECO:0000256" key="2">
    <source>
        <dbReference type="ARBA" id="ARBA00022737"/>
    </source>
</evidence>
<dbReference type="InterPro" id="IPR036770">
    <property type="entry name" value="Ankyrin_rpt-contain_sf"/>
</dbReference>
<dbReference type="PANTHER" id="PTHR24126:SF3">
    <property type="entry name" value="ANKYRIN REPEAT DOMAIN-CONTAINING PROTEIN 2"/>
    <property type="match status" value="1"/>
</dbReference>
<evidence type="ECO:0000256" key="5">
    <source>
        <dbReference type="PROSITE-ProRule" id="PRU00023"/>
    </source>
</evidence>
<evidence type="ECO:0000256" key="4">
    <source>
        <dbReference type="ARBA" id="ARBA00023242"/>
    </source>
</evidence>
<keyword evidence="7" id="KW-1185">Reference proteome</keyword>
<feature type="repeat" description="ANK" evidence="5">
    <location>
        <begin position="213"/>
        <end position="245"/>
    </location>
</feature>
<dbReference type="OrthoDB" id="426293at2759"/>
<feature type="compositionally biased region" description="Basic and acidic residues" evidence="6">
    <location>
        <begin position="39"/>
        <end position="51"/>
    </location>
</feature>
<dbReference type="PANTHER" id="PTHR24126">
    <property type="entry name" value="ANKYRIN REPEAT, PH AND SEC7 DOMAIN CONTAINING PROTEIN SECG-RELATED"/>
    <property type="match status" value="1"/>
</dbReference>
<dbReference type="GO" id="GO:0006357">
    <property type="term" value="P:regulation of transcription by RNA polymerase II"/>
    <property type="evidence" value="ECO:0007669"/>
    <property type="project" value="TreeGrafter"/>
</dbReference>
<feature type="repeat" description="ANK" evidence="5">
    <location>
        <begin position="246"/>
        <end position="278"/>
    </location>
</feature>
<dbReference type="RefSeq" id="XP_007419962.1">
    <property type="nucleotide sequence ID" value="XM_007419900.2"/>
</dbReference>
<dbReference type="FunFam" id="1.25.40.20:FF:000093">
    <property type="entry name" value="ankyrin repeat domain-containing protein 2"/>
    <property type="match status" value="1"/>
</dbReference>
<dbReference type="GO" id="GO:0005634">
    <property type="term" value="C:nucleus"/>
    <property type="evidence" value="ECO:0007669"/>
    <property type="project" value="UniProtKB-SubCell"/>
</dbReference>
<dbReference type="Gene3D" id="1.25.40.20">
    <property type="entry name" value="Ankyrin repeat-containing domain"/>
    <property type="match status" value="2"/>
</dbReference>
<dbReference type="AlphaFoldDB" id="A0A9F2KTB2"/>
<evidence type="ECO:0000313" key="8">
    <source>
        <dbReference type="RefSeq" id="XP_007419962.1"/>
    </source>
</evidence>
<organism evidence="7 8">
    <name type="scientific">Python bivittatus</name>
    <name type="common">Burmese python</name>
    <name type="synonym">Python molurus bivittatus</name>
    <dbReference type="NCBI Taxonomy" id="176946"/>
    <lineage>
        <taxon>Eukaryota</taxon>
        <taxon>Metazoa</taxon>
        <taxon>Chordata</taxon>
        <taxon>Craniata</taxon>
        <taxon>Vertebrata</taxon>
        <taxon>Euteleostomi</taxon>
        <taxon>Lepidosauria</taxon>
        <taxon>Squamata</taxon>
        <taxon>Bifurcata</taxon>
        <taxon>Unidentata</taxon>
        <taxon>Episquamata</taxon>
        <taxon>Toxicofera</taxon>
        <taxon>Serpentes</taxon>
        <taxon>Henophidia</taxon>
        <taxon>Pythonidae</taxon>
        <taxon>Python</taxon>
    </lineage>
</organism>
<dbReference type="SMART" id="SM00248">
    <property type="entry name" value="ANK"/>
    <property type="match status" value="4"/>
</dbReference>
<dbReference type="GO" id="GO:0005737">
    <property type="term" value="C:cytoplasm"/>
    <property type="evidence" value="ECO:0007669"/>
    <property type="project" value="UniProtKB-ARBA"/>
</dbReference>
<dbReference type="CTD" id="26287"/>
<proteinExistence type="predicted"/>
<dbReference type="PRINTS" id="PR01415">
    <property type="entry name" value="ANKYRIN"/>
</dbReference>
<feature type="repeat" description="ANK" evidence="5">
    <location>
        <begin position="180"/>
        <end position="212"/>
    </location>
</feature>
<reference evidence="8" key="1">
    <citation type="submission" date="2025-08" db="UniProtKB">
        <authorList>
            <consortium name="RefSeq"/>
        </authorList>
    </citation>
    <scope>IDENTIFICATION</scope>
    <source>
        <tissue evidence="8">Liver</tissue>
    </source>
</reference>
<accession>A0A9F2KTB2</accession>